<reference evidence="1 2" key="2">
    <citation type="journal article" date="2011" name="J. Bacteriol.">
        <title>Complete genome sequence of the anaerobic, halophilic alkalithermophile Natranaerobius thermophilus JW/NM-WN-LF.</title>
        <authorList>
            <person name="Zhao B."/>
            <person name="Mesbah N.M."/>
            <person name="Dalin E."/>
            <person name="Goodwin L."/>
            <person name="Nolan M."/>
            <person name="Pitluck S."/>
            <person name="Chertkov O."/>
            <person name="Brettin T.S."/>
            <person name="Han J."/>
            <person name="Larimer F.W."/>
            <person name="Land M.L."/>
            <person name="Hauser L."/>
            <person name="Kyrpides N."/>
            <person name="Wiegel J."/>
        </authorList>
    </citation>
    <scope>NUCLEOTIDE SEQUENCE [LARGE SCALE GENOMIC DNA]</scope>
    <source>
        <strain evidence="2">ATCC BAA-1301 / DSM 18059 / JW/NM-WN-LF</strain>
    </source>
</reference>
<name>B2A0J6_NATTJ</name>
<dbReference type="AlphaFoldDB" id="B2A0J6"/>
<protein>
    <recommendedName>
        <fullName evidence="3">FAD/FMN-containing dehydrogenase</fullName>
    </recommendedName>
</protein>
<gene>
    <name evidence="1" type="ordered locus">Nther_0973</name>
</gene>
<sequence length="66" mass="7462">MDKKIIGVVLAVVIVFTTGTVVMGQGVNSNDISQGFRRMMPFMQEHHPELSESELKEMYEYCHGTN</sequence>
<evidence type="ECO:0000313" key="1">
    <source>
        <dbReference type="EMBL" id="ACB84557.1"/>
    </source>
</evidence>
<proteinExistence type="predicted"/>
<dbReference type="RefSeq" id="WP_012447435.1">
    <property type="nucleotide sequence ID" value="NC_010718.1"/>
</dbReference>
<dbReference type="HOGENOM" id="CLU_171055_1_0_9"/>
<dbReference type="EMBL" id="CP001034">
    <property type="protein sequence ID" value="ACB84557.1"/>
    <property type="molecule type" value="Genomic_DNA"/>
</dbReference>
<evidence type="ECO:0000313" key="2">
    <source>
        <dbReference type="Proteomes" id="UP000001683"/>
    </source>
</evidence>
<dbReference type="InParanoid" id="B2A0J6"/>
<accession>B2A0J6</accession>
<dbReference type="OrthoDB" id="2166958at2"/>
<reference evidence="1 2" key="1">
    <citation type="submission" date="2008-04" db="EMBL/GenBank/DDBJ databases">
        <title>Complete sequence of chromosome of Natranaerobius thermophilus JW/NM-WN-LF.</title>
        <authorList>
            <consortium name="US DOE Joint Genome Institute"/>
            <person name="Copeland A."/>
            <person name="Lucas S."/>
            <person name="Lapidus A."/>
            <person name="Glavina del Rio T."/>
            <person name="Dalin E."/>
            <person name="Tice H."/>
            <person name="Bruce D."/>
            <person name="Goodwin L."/>
            <person name="Pitluck S."/>
            <person name="Chertkov O."/>
            <person name="Brettin T."/>
            <person name="Detter J.C."/>
            <person name="Han C."/>
            <person name="Kuske C.R."/>
            <person name="Schmutz J."/>
            <person name="Larimer F."/>
            <person name="Land M."/>
            <person name="Hauser L."/>
            <person name="Kyrpides N."/>
            <person name="Lykidis A."/>
            <person name="Mesbah N.M."/>
            <person name="Wiegel J."/>
        </authorList>
    </citation>
    <scope>NUCLEOTIDE SEQUENCE [LARGE SCALE GENOMIC DNA]</scope>
    <source>
        <strain evidence="2">ATCC BAA-1301 / DSM 18059 / JW/NM-WN-LF</strain>
    </source>
</reference>
<organism evidence="1 2">
    <name type="scientific">Natranaerobius thermophilus (strain ATCC BAA-1301 / DSM 18059 / JW/NM-WN-LF)</name>
    <dbReference type="NCBI Taxonomy" id="457570"/>
    <lineage>
        <taxon>Bacteria</taxon>
        <taxon>Bacillati</taxon>
        <taxon>Bacillota</taxon>
        <taxon>Clostridia</taxon>
        <taxon>Natranaerobiales</taxon>
        <taxon>Natranaerobiaceae</taxon>
        <taxon>Natranaerobius</taxon>
    </lineage>
</organism>
<keyword evidence="2" id="KW-1185">Reference proteome</keyword>
<dbReference type="KEGG" id="nth:Nther_0973"/>
<dbReference type="Proteomes" id="UP000001683">
    <property type="component" value="Chromosome"/>
</dbReference>
<evidence type="ECO:0008006" key="3">
    <source>
        <dbReference type="Google" id="ProtNLM"/>
    </source>
</evidence>